<feature type="domain" description="TonB-dependent receptor plug" evidence="2">
    <location>
        <begin position="101"/>
        <end position="177"/>
    </location>
</feature>
<dbReference type="InterPro" id="IPR012910">
    <property type="entry name" value="Plug_dom"/>
</dbReference>
<gene>
    <name evidence="3" type="ORF">S01H1_21557</name>
</gene>
<dbReference type="InterPro" id="IPR037066">
    <property type="entry name" value="Plug_dom_sf"/>
</dbReference>
<feature type="non-terminal residue" evidence="3">
    <location>
        <position position="1"/>
    </location>
</feature>
<organism evidence="3">
    <name type="scientific">marine sediment metagenome</name>
    <dbReference type="NCBI Taxonomy" id="412755"/>
    <lineage>
        <taxon>unclassified sequences</taxon>
        <taxon>metagenomes</taxon>
        <taxon>ecological metagenomes</taxon>
    </lineage>
</organism>
<dbReference type="AlphaFoldDB" id="X0TRA9"/>
<evidence type="ECO:0000313" key="3">
    <source>
        <dbReference type="EMBL" id="GAF95764.1"/>
    </source>
</evidence>
<accession>X0TRA9</accession>
<dbReference type="SUPFAM" id="SSF49452">
    <property type="entry name" value="Starch-binding domain-like"/>
    <property type="match status" value="1"/>
</dbReference>
<dbReference type="GO" id="GO:0015344">
    <property type="term" value="F:siderophore uptake transmembrane transporter activity"/>
    <property type="evidence" value="ECO:0007669"/>
    <property type="project" value="TreeGrafter"/>
</dbReference>
<dbReference type="SUPFAM" id="SSF56935">
    <property type="entry name" value="Porins"/>
    <property type="match status" value="1"/>
</dbReference>
<keyword evidence="1" id="KW-0732">Signal</keyword>
<dbReference type="GO" id="GO:0030246">
    <property type="term" value="F:carbohydrate binding"/>
    <property type="evidence" value="ECO:0007669"/>
    <property type="project" value="InterPro"/>
</dbReference>
<sequence length="243" mass="26227">GTIFKATASPDGTFRVEDLPAGGYHITVTAEGYLEQSYDETLEPGQEADVNVRLAREPAMAPPAPQGEEVEEVEVRGTRPPREVTKRTLEQRELARIPGTNGDALRALQNLPGVARPPAIAGLLIVRGASPNETNVYVDGTLVPIVYHFGGLSSVIPTEMLEKIDFYPGNFSAYYGRVTGAIVDVGVRDPKVRPDRGIHGLAQADLIDARVLAEGPIGSTGWKFAVAGRRSYVDLWLKPVLTQ</sequence>
<dbReference type="GO" id="GO:0009279">
    <property type="term" value="C:cell outer membrane"/>
    <property type="evidence" value="ECO:0007669"/>
    <property type="project" value="TreeGrafter"/>
</dbReference>
<dbReference type="Pfam" id="PF13620">
    <property type="entry name" value="CarboxypepD_reg"/>
    <property type="match status" value="1"/>
</dbReference>
<comment type="caution">
    <text evidence="3">The sequence shown here is derived from an EMBL/GenBank/DDBJ whole genome shotgun (WGS) entry which is preliminary data.</text>
</comment>
<dbReference type="EMBL" id="BARS01011974">
    <property type="protein sequence ID" value="GAF95764.1"/>
    <property type="molecule type" value="Genomic_DNA"/>
</dbReference>
<dbReference type="Gene3D" id="2.170.130.10">
    <property type="entry name" value="TonB-dependent receptor, plug domain"/>
    <property type="match status" value="1"/>
</dbReference>
<name>X0TRA9_9ZZZZ</name>
<dbReference type="InterPro" id="IPR013784">
    <property type="entry name" value="Carb-bd-like_fold"/>
</dbReference>
<proteinExistence type="predicted"/>
<dbReference type="InterPro" id="IPR039426">
    <property type="entry name" value="TonB-dep_rcpt-like"/>
</dbReference>
<protein>
    <recommendedName>
        <fullName evidence="2">TonB-dependent receptor plug domain-containing protein</fullName>
    </recommendedName>
</protein>
<dbReference type="GO" id="GO:0044718">
    <property type="term" value="P:siderophore transmembrane transport"/>
    <property type="evidence" value="ECO:0007669"/>
    <property type="project" value="TreeGrafter"/>
</dbReference>
<evidence type="ECO:0000259" key="2">
    <source>
        <dbReference type="Pfam" id="PF07715"/>
    </source>
</evidence>
<dbReference type="PROSITE" id="PS52016">
    <property type="entry name" value="TONB_DEPENDENT_REC_3"/>
    <property type="match status" value="1"/>
</dbReference>
<reference evidence="3" key="1">
    <citation type="journal article" date="2014" name="Front. Microbiol.">
        <title>High frequency of phylogenetically diverse reductive dehalogenase-homologous genes in deep subseafloor sedimentary metagenomes.</title>
        <authorList>
            <person name="Kawai M."/>
            <person name="Futagami T."/>
            <person name="Toyoda A."/>
            <person name="Takaki Y."/>
            <person name="Nishi S."/>
            <person name="Hori S."/>
            <person name="Arai W."/>
            <person name="Tsubouchi T."/>
            <person name="Morono Y."/>
            <person name="Uchiyama I."/>
            <person name="Ito T."/>
            <person name="Fujiyama A."/>
            <person name="Inagaki F."/>
            <person name="Takami H."/>
        </authorList>
    </citation>
    <scope>NUCLEOTIDE SEQUENCE</scope>
    <source>
        <strain evidence="3">Expedition CK06-06</strain>
    </source>
</reference>
<feature type="non-terminal residue" evidence="3">
    <location>
        <position position="243"/>
    </location>
</feature>
<dbReference type="PANTHER" id="PTHR30069">
    <property type="entry name" value="TONB-DEPENDENT OUTER MEMBRANE RECEPTOR"/>
    <property type="match status" value="1"/>
</dbReference>
<dbReference type="Gene3D" id="2.60.40.1120">
    <property type="entry name" value="Carboxypeptidase-like, regulatory domain"/>
    <property type="match status" value="1"/>
</dbReference>
<evidence type="ECO:0000256" key="1">
    <source>
        <dbReference type="ARBA" id="ARBA00022729"/>
    </source>
</evidence>
<dbReference type="PANTHER" id="PTHR30069:SF29">
    <property type="entry name" value="HEMOGLOBIN AND HEMOGLOBIN-HAPTOGLOBIN-BINDING PROTEIN 1-RELATED"/>
    <property type="match status" value="1"/>
</dbReference>
<dbReference type="Pfam" id="PF07715">
    <property type="entry name" value="Plug"/>
    <property type="match status" value="1"/>
</dbReference>